<evidence type="ECO:0000313" key="2">
    <source>
        <dbReference type="EMBL" id="GCC18259.1"/>
    </source>
</evidence>
<organism evidence="2 3">
    <name type="scientific">Chiloscyllium punctatum</name>
    <name type="common">Brownbanded bambooshark</name>
    <name type="synonym">Hemiscyllium punctatum</name>
    <dbReference type="NCBI Taxonomy" id="137246"/>
    <lineage>
        <taxon>Eukaryota</taxon>
        <taxon>Metazoa</taxon>
        <taxon>Chordata</taxon>
        <taxon>Craniata</taxon>
        <taxon>Vertebrata</taxon>
        <taxon>Chondrichthyes</taxon>
        <taxon>Elasmobranchii</taxon>
        <taxon>Galeomorphii</taxon>
        <taxon>Galeoidea</taxon>
        <taxon>Orectolobiformes</taxon>
        <taxon>Hemiscylliidae</taxon>
        <taxon>Chiloscyllium</taxon>
    </lineage>
</organism>
<feature type="compositionally biased region" description="Basic residues" evidence="1">
    <location>
        <begin position="1"/>
        <end position="10"/>
    </location>
</feature>
<dbReference type="EMBL" id="BEZZ01009846">
    <property type="protein sequence ID" value="GCC18259.1"/>
    <property type="molecule type" value="Genomic_DNA"/>
</dbReference>
<feature type="region of interest" description="Disordered" evidence="1">
    <location>
        <begin position="1"/>
        <end position="97"/>
    </location>
</feature>
<protein>
    <submittedName>
        <fullName evidence="2">Uncharacterized protein</fullName>
    </submittedName>
</protein>
<evidence type="ECO:0000313" key="3">
    <source>
        <dbReference type="Proteomes" id="UP000287033"/>
    </source>
</evidence>
<reference evidence="2 3" key="1">
    <citation type="journal article" date="2018" name="Nat. Ecol. Evol.">
        <title>Shark genomes provide insights into elasmobranch evolution and the origin of vertebrates.</title>
        <authorList>
            <person name="Hara Y"/>
            <person name="Yamaguchi K"/>
            <person name="Onimaru K"/>
            <person name="Kadota M"/>
            <person name="Koyanagi M"/>
            <person name="Keeley SD"/>
            <person name="Tatsumi K"/>
            <person name="Tanaka K"/>
            <person name="Motone F"/>
            <person name="Kageyama Y"/>
            <person name="Nozu R"/>
            <person name="Adachi N"/>
            <person name="Nishimura O"/>
            <person name="Nakagawa R"/>
            <person name="Tanegashima C"/>
            <person name="Kiyatake I"/>
            <person name="Matsumoto R"/>
            <person name="Murakumo K"/>
            <person name="Nishida K"/>
            <person name="Terakita A"/>
            <person name="Kuratani S"/>
            <person name="Sato K"/>
            <person name="Hyodo S Kuraku.S."/>
        </authorList>
    </citation>
    <scope>NUCLEOTIDE SEQUENCE [LARGE SCALE GENOMIC DNA]</scope>
</reference>
<gene>
    <name evidence="2" type="ORF">chiPu_0022661</name>
</gene>
<comment type="caution">
    <text evidence="2">The sequence shown here is derived from an EMBL/GenBank/DDBJ whole genome shotgun (WGS) entry which is preliminary data.</text>
</comment>
<evidence type="ECO:0000256" key="1">
    <source>
        <dbReference type="SAM" id="MobiDB-lite"/>
    </source>
</evidence>
<dbReference type="Proteomes" id="UP000287033">
    <property type="component" value="Unassembled WGS sequence"/>
</dbReference>
<feature type="compositionally biased region" description="Pro residues" evidence="1">
    <location>
        <begin position="15"/>
        <end position="26"/>
    </location>
</feature>
<accession>A0A401RJF6</accession>
<proteinExistence type="predicted"/>
<dbReference type="AlphaFoldDB" id="A0A401RJF6"/>
<sequence length="97" mass="10642">MDGRHRRRSNRAPPAVNPPWPRPSPTPSMTNRLRRHDPRAPVVPPSGSLTPPTGLPNHAPSRRRISAHLIPPPHNPAGFGAARGDAGHGWREWESVT</sequence>
<name>A0A401RJF6_CHIPU</name>
<keyword evidence="3" id="KW-1185">Reference proteome</keyword>
<feature type="compositionally biased region" description="Basic and acidic residues" evidence="1">
    <location>
        <begin position="85"/>
        <end position="97"/>
    </location>
</feature>